<dbReference type="EMBL" id="GEMB01008048">
    <property type="protein sequence ID" value="JAR95416.1"/>
    <property type="molecule type" value="Transcribed_RNA"/>
</dbReference>
<feature type="compositionally biased region" description="Basic and acidic residues" evidence="1">
    <location>
        <begin position="12"/>
        <end position="32"/>
    </location>
</feature>
<sequence>RQLENLSQGHFGEIKEEKADIIDVENKDEGKQRPSSTNGESNKSEESMDYIKCVAPAREPFTGTFRRNDQTTMIHMQH</sequence>
<evidence type="ECO:0000313" key="2">
    <source>
        <dbReference type="EMBL" id="JAR95416.1"/>
    </source>
</evidence>
<accession>A0A170TWP7</accession>
<name>A0A170TWP7_TRIIF</name>
<evidence type="ECO:0000256" key="1">
    <source>
        <dbReference type="SAM" id="MobiDB-lite"/>
    </source>
</evidence>
<reference evidence="2" key="2">
    <citation type="journal article" date="2017" name="J. Med. Entomol.">
        <title>Transcriptome Analysis of the Triatoma infestans (Hemiptera: Reduviidae) Integument.</title>
        <authorList>
            <person name="Calderon-Fernandez G.M."/>
            <person name="Moriconi D.E."/>
            <person name="Dulbecco A.B."/>
            <person name="Juarez M.P."/>
        </authorList>
    </citation>
    <scope>NUCLEOTIDE SEQUENCE</scope>
    <source>
        <strain evidence="2">Int1</strain>
        <tissue evidence="2">Integument</tissue>
    </source>
</reference>
<proteinExistence type="predicted"/>
<protein>
    <submittedName>
        <fullName evidence="2">Zinc finger protein basonuclin-2-like protein isoform x1</fullName>
    </submittedName>
</protein>
<feature type="region of interest" description="Disordered" evidence="1">
    <location>
        <begin position="1"/>
        <end position="48"/>
    </location>
</feature>
<dbReference type="AlphaFoldDB" id="A0A170TWP7"/>
<reference evidence="2" key="1">
    <citation type="submission" date="2016-04" db="EMBL/GenBank/DDBJ databases">
        <authorList>
            <person name="Calderon-Fernandez G.M.Sr."/>
        </authorList>
    </citation>
    <scope>NUCLEOTIDE SEQUENCE</scope>
    <source>
        <strain evidence="2">Int1</strain>
        <tissue evidence="2">Integument</tissue>
    </source>
</reference>
<feature type="non-terminal residue" evidence="2">
    <location>
        <position position="1"/>
    </location>
</feature>
<organism evidence="2">
    <name type="scientific">Triatoma infestans</name>
    <name type="common">Assassin bug</name>
    <dbReference type="NCBI Taxonomy" id="30076"/>
    <lineage>
        <taxon>Eukaryota</taxon>
        <taxon>Metazoa</taxon>
        <taxon>Ecdysozoa</taxon>
        <taxon>Arthropoda</taxon>
        <taxon>Hexapoda</taxon>
        <taxon>Insecta</taxon>
        <taxon>Pterygota</taxon>
        <taxon>Neoptera</taxon>
        <taxon>Paraneoptera</taxon>
        <taxon>Hemiptera</taxon>
        <taxon>Heteroptera</taxon>
        <taxon>Panheteroptera</taxon>
        <taxon>Cimicomorpha</taxon>
        <taxon>Reduviidae</taxon>
        <taxon>Triatominae</taxon>
        <taxon>Triatoma</taxon>
    </lineage>
</organism>